<proteinExistence type="inferred from homology"/>
<dbReference type="InterPro" id="IPR036832">
    <property type="entry name" value="PPK_N_dom_sf"/>
</dbReference>
<dbReference type="GO" id="GO:0046872">
    <property type="term" value="F:metal ion binding"/>
    <property type="evidence" value="ECO:0007669"/>
    <property type="project" value="UniProtKB-KW"/>
</dbReference>
<dbReference type="STRING" id="619805.SAMN05660477_02218"/>
<dbReference type="NCBIfam" id="NF003917">
    <property type="entry name" value="PRK05443.1-1"/>
    <property type="match status" value="1"/>
</dbReference>
<evidence type="ECO:0000256" key="7">
    <source>
        <dbReference type="RuleBase" id="RU003800"/>
    </source>
</evidence>
<dbReference type="SUPFAM" id="SSF56024">
    <property type="entry name" value="Phospholipase D/nuclease"/>
    <property type="match status" value="2"/>
</dbReference>
<feature type="binding site" evidence="6">
    <location>
        <position position="568"/>
    </location>
    <ligand>
        <name>ATP</name>
        <dbReference type="ChEBI" id="CHEBI:30616"/>
    </ligand>
</feature>
<evidence type="ECO:0000313" key="12">
    <source>
        <dbReference type="EMBL" id="SKB98349.1"/>
    </source>
</evidence>
<dbReference type="Pfam" id="PF17941">
    <property type="entry name" value="PP_kinase_C_1"/>
    <property type="match status" value="1"/>
</dbReference>
<keyword evidence="13" id="KW-1185">Reference proteome</keyword>
<dbReference type="Gene3D" id="3.30.870.10">
    <property type="entry name" value="Endonuclease Chain A"/>
    <property type="match status" value="2"/>
</dbReference>
<keyword evidence="1 6" id="KW-0597">Phosphoprotein</keyword>
<feature type="domain" description="Polyphosphate kinase C-terminal" evidence="10">
    <location>
        <begin position="507"/>
        <end position="677"/>
    </location>
</feature>
<organism evidence="12 13">
    <name type="scientific">Soonwooa buanensis</name>
    <dbReference type="NCBI Taxonomy" id="619805"/>
    <lineage>
        <taxon>Bacteria</taxon>
        <taxon>Pseudomonadati</taxon>
        <taxon>Bacteroidota</taxon>
        <taxon>Flavobacteriia</taxon>
        <taxon>Flavobacteriales</taxon>
        <taxon>Weeksellaceae</taxon>
        <taxon>Chryseobacterium group</taxon>
        <taxon>Soonwooa</taxon>
    </lineage>
</organism>
<sequence length="687" mass="80243">MAQQYNPRDITWLGFNARVLQEAKDASVPLPLRIRFLGIFSNNLDEFFRVRVAGLKRAMDFKTKIIQESFYEAPSKILEKINKIVITQQEDFDKTWREIQKEMGKQNVFIKDSKNLTAAQKDFVVRYFDEEVESNVIPILLHDNVPMPYMRDKSLYIGIAMRRKEWKYESKFAMIEVPTRTNSRFVILPTEDKSEKNVMLLEDVIIYNLPHIFSYFGYDEFEANCFKVTKDAEFDLDNDIKTTLADKIEKGIKSRRKGKPTRFVFDKEMDKALLEFLIKKLNLSKKDSIIPGQKIHNFRHFMDFPDVFKAYEKPVERTQFTHPAFAQKERVTDVIVQNDVLLTFPYHTYVPVIDLLREAAMDPHVKSIQITAYRLSSSSKIVNALVNAVRNGKEVTVMLELRARFDEEANLEWKEKLELEGVKVLVGIPNKKVHAKLCVIKKRVNNKTIQYGFISTGNFNEKTARIYGDSLLMTANRSIMADINKVFNVLRKPKEDPMPVLKTCKSLLVCPQFMRDKIIWHIDKEIEEAKAGRKAEMIIKVNSLSDKILINKMYDAANAGVDIKMIVRGIYCAVNQKHFKKKIRAISIVDEYLEHARIMFFYNKGKEDFYLSSADWMARNLDFRIEAATPILQKDLKKQLKDMLDIQLSDNVKARILDKNIRNEYVKNEDGKPIRSQIEIYHYLKNL</sequence>
<feature type="binding site" evidence="6">
    <location>
        <position position="467"/>
    </location>
    <ligand>
        <name>ATP</name>
        <dbReference type="ChEBI" id="CHEBI:30616"/>
    </ligand>
</feature>
<feature type="active site" description="Phosphohistidine intermediate" evidence="6">
    <location>
        <position position="434"/>
    </location>
</feature>
<comment type="PTM">
    <text evidence="6 7">An intermediate of this reaction is the autophosphorylated ppk in which a phosphate is covalently linked to a histidine residue through a N-P bond.</text>
</comment>
<dbReference type="PIRSF" id="PIRSF015589">
    <property type="entry name" value="PP_kinase"/>
    <property type="match status" value="1"/>
</dbReference>
<name>A0A1T5FQ98_9FLAO</name>
<evidence type="ECO:0000256" key="4">
    <source>
        <dbReference type="ARBA" id="ARBA00022777"/>
    </source>
</evidence>
<comment type="similarity">
    <text evidence="6 7">Belongs to the polyphosphate kinase 1 (PPK1) family.</text>
</comment>
<evidence type="ECO:0000259" key="9">
    <source>
        <dbReference type="Pfam" id="PF13089"/>
    </source>
</evidence>
<dbReference type="InterPro" id="IPR024953">
    <property type="entry name" value="PP_kinase_middle"/>
</dbReference>
<dbReference type="EC" id="2.7.4.1" evidence="6 7"/>
<dbReference type="Pfam" id="PF02503">
    <property type="entry name" value="PP_kinase"/>
    <property type="match status" value="1"/>
</dbReference>
<dbReference type="AlphaFoldDB" id="A0A1T5FQ98"/>
<dbReference type="Pfam" id="PF13090">
    <property type="entry name" value="PP_kinase_C"/>
    <property type="match status" value="1"/>
</dbReference>
<dbReference type="GO" id="GO:0006799">
    <property type="term" value="P:polyphosphate biosynthetic process"/>
    <property type="evidence" value="ECO:0007669"/>
    <property type="project" value="UniProtKB-UniRule"/>
</dbReference>
<dbReference type="NCBIfam" id="TIGR03705">
    <property type="entry name" value="poly_P_kin"/>
    <property type="match status" value="1"/>
</dbReference>
<dbReference type="OrthoDB" id="9761456at2"/>
<evidence type="ECO:0000313" key="13">
    <source>
        <dbReference type="Proteomes" id="UP000191112"/>
    </source>
</evidence>
<evidence type="ECO:0000256" key="1">
    <source>
        <dbReference type="ARBA" id="ARBA00022553"/>
    </source>
</evidence>
<dbReference type="Gene3D" id="3.30.1840.10">
    <property type="entry name" value="Polyphosphate kinase middle domain"/>
    <property type="match status" value="1"/>
</dbReference>
<dbReference type="InterPro" id="IPR036830">
    <property type="entry name" value="PP_kinase_middle_dom_sf"/>
</dbReference>
<evidence type="ECO:0000256" key="6">
    <source>
        <dbReference type="HAMAP-Rule" id="MF_00347"/>
    </source>
</evidence>
<feature type="binding site" evidence="6">
    <location>
        <position position="595"/>
    </location>
    <ligand>
        <name>ATP</name>
        <dbReference type="ChEBI" id="CHEBI:30616"/>
    </ligand>
</feature>
<dbReference type="SUPFAM" id="SSF143724">
    <property type="entry name" value="PHP14-like"/>
    <property type="match status" value="1"/>
</dbReference>
<dbReference type="Gene3D" id="1.20.58.310">
    <property type="entry name" value="Polyphosphate kinase N-terminal domain"/>
    <property type="match status" value="1"/>
</dbReference>
<dbReference type="GO" id="GO:0008976">
    <property type="term" value="F:polyphosphate kinase activity"/>
    <property type="evidence" value="ECO:0007669"/>
    <property type="project" value="UniProtKB-UniRule"/>
</dbReference>
<keyword evidence="6" id="KW-0479">Metal-binding</keyword>
<dbReference type="Pfam" id="PF13089">
    <property type="entry name" value="PP_kinase_N"/>
    <property type="match status" value="1"/>
</dbReference>
<comment type="catalytic activity">
    <reaction evidence="6 7">
        <text>[phosphate](n) + ATP = [phosphate](n+1) + ADP</text>
        <dbReference type="Rhea" id="RHEA:19573"/>
        <dbReference type="Rhea" id="RHEA-COMP:9859"/>
        <dbReference type="Rhea" id="RHEA-COMP:14280"/>
        <dbReference type="ChEBI" id="CHEBI:16838"/>
        <dbReference type="ChEBI" id="CHEBI:30616"/>
        <dbReference type="ChEBI" id="CHEBI:456216"/>
        <dbReference type="EC" id="2.7.4.1"/>
    </reaction>
</comment>
<feature type="domain" description="Polyphosphate kinase middle" evidence="8">
    <location>
        <begin position="120"/>
        <end position="304"/>
    </location>
</feature>
<dbReference type="SUPFAM" id="SSF140356">
    <property type="entry name" value="PPK N-terminal domain-like"/>
    <property type="match status" value="1"/>
</dbReference>
<reference evidence="12 13" key="1">
    <citation type="submission" date="2017-02" db="EMBL/GenBank/DDBJ databases">
        <authorList>
            <person name="Peterson S.W."/>
        </authorList>
    </citation>
    <scope>NUCLEOTIDE SEQUENCE [LARGE SCALE GENOMIC DNA]</scope>
    <source>
        <strain evidence="12 13">DSM 22323</strain>
    </source>
</reference>
<keyword evidence="3 6" id="KW-0547">Nucleotide-binding</keyword>
<evidence type="ECO:0000256" key="5">
    <source>
        <dbReference type="ARBA" id="ARBA00022840"/>
    </source>
</evidence>
<evidence type="ECO:0000256" key="3">
    <source>
        <dbReference type="ARBA" id="ARBA00022741"/>
    </source>
</evidence>
<dbReference type="GO" id="GO:0005524">
    <property type="term" value="F:ATP binding"/>
    <property type="evidence" value="ECO:0007669"/>
    <property type="project" value="UniProtKB-KW"/>
</dbReference>
<evidence type="ECO:0000259" key="10">
    <source>
        <dbReference type="Pfam" id="PF13090"/>
    </source>
</evidence>
<protein>
    <recommendedName>
        <fullName evidence="6 7">Polyphosphate kinase</fullName>
        <ecNumber evidence="6 7">2.7.4.1</ecNumber>
    </recommendedName>
    <alternativeName>
        <fullName evidence="6">ATP-polyphosphate phosphotransferase</fullName>
    </alternativeName>
    <alternativeName>
        <fullName evidence="6">Polyphosphoric acid kinase</fullName>
    </alternativeName>
</protein>
<evidence type="ECO:0000259" key="8">
    <source>
        <dbReference type="Pfam" id="PF02503"/>
    </source>
</evidence>
<dbReference type="InterPro" id="IPR041108">
    <property type="entry name" value="PP_kinase_C_1"/>
</dbReference>
<evidence type="ECO:0000256" key="2">
    <source>
        <dbReference type="ARBA" id="ARBA00022679"/>
    </source>
</evidence>
<keyword evidence="5 6" id="KW-0067">ATP-binding</keyword>
<comment type="cofactor">
    <cofactor evidence="6">
        <name>Mg(2+)</name>
        <dbReference type="ChEBI" id="CHEBI:18420"/>
    </cofactor>
</comment>
<dbReference type="Proteomes" id="UP000191112">
    <property type="component" value="Unassembled WGS sequence"/>
</dbReference>
<dbReference type="EMBL" id="FUYZ01000007">
    <property type="protein sequence ID" value="SKB98349.1"/>
    <property type="molecule type" value="Genomic_DNA"/>
</dbReference>
<dbReference type="GO" id="GO:0009358">
    <property type="term" value="C:polyphosphate kinase complex"/>
    <property type="evidence" value="ECO:0007669"/>
    <property type="project" value="InterPro"/>
</dbReference>
<feature type="domain" description="Polyphosphate kinase N-terminal" evidence="9">
    <location>
        <begin position="5"/>
        <end position="110"/>
    </location>
</feature>
<keyword evidence="6" id="KW-0460">Magnesium</keyword>
<feature type="binding site" evidence="6">
    <location>
        <position position="404"/>
    </location>
    <ligand>
        <name>Mg(2+)</name>
        <dbReference type="ChEBI" id="CHEBI:18420"/>
    </ligand>
</feature>
<feature type="binding site" evidence="6">
    <location>
        <position position="43"/>
    </location>
    <ligand>
        <name>ATP</name>
        <dbReference type="ChEBI" id="CHEBI:30616"/>
    </ligand>
</feature>
<comment type="function">
    <text evidence="6 7">Catalyzes the reversible transfer of the terminal phosphate of ATP to form a long-chain polyphosphate (polyP).</text>
</comment>
<dbReference type="InterPro" id="IPR003414">
    <property type="entry name" value="PP_kinase"/>
</dbReference>
<dbReference type="InterPro" id="IPR025198">
    <property type="entry name" value="PPK_N_dom"/>
</dbReference>
<dbReference type="HAMAP" id="MF_00347">
    <property type="entry name" value="Polyphosphate_kinase"/>
    <property type="match status" value="1"/>
</dbReference>
<dbReference type="RefSeq" id="WP_079667431.1">
    <property type="nucleotide sequence ID" value="NZ_FUYZ01000007.1"/>
</dbReference>
<gene>
    <name evidence="6" type="primary">ppk</name>
    <name evidence="12" type="ORF">SAMN05660477_02218</name>
</gene>
<dbReference type="PANTHER" id="PTHR30218">
    <property type="entry name" value="POLYPHOSPHATE KINASE"/>
    <property type="match status" value="1"/>
</dbReference>
<keyword evidence="2 6" id="KW-0808">Transferase</keyword>
<feature type="domain" description="Polyphosphate kinase C-terminal" evidence="11">
    <location>
        <begin position="331"/>
        <end position="494"/>
    </location>
</feature>
<dbReference type="PANTHER" id="PTHR30218:SF0">
    <property type="entry name" value="POLYPHOSPHATE KINASE"/>
    <property type="match status" value="1"/>
</dbReference>
<accession>A0A1T5FQ98</accession>
<feature type="binding site" evidence="6">
    <location>
        <position position="374"/>
    </location>
    <ligand>
        <name>Mg(2+)</name>
        <dbReference type="ChEBI" id="CHEBI:18420"/>
    </ligand>
</feature>
<evidence type="ECO:0000259" key="11">
    <source>
        <dbReference type="Pfam" id="PF17941"/>
    </source>
</evidence>
<keyword evidence="4 6" id="KW-0418">Kinase</keyword>
<dbReference type="InterPro" id="IPR025200">
    <property type="entry name" value="PPK_C_dom2"/>
</dbReference>